<dbReference type="PROSITE" id="PS51257">
    <property type="entry name" value="PROKAR_LIPOPROTEIN"/>
    <property type="match status" value="1"/>
</dbReference>
<name>A0A6M2CGK3_RHIMP</name>
<reference evidence="3" key="1">
    <citation type="submission" date="2019-09" db="EMBL/GenBank/DDBJ databases">
        <title>Organ-specific transcriptomic study of the physiology of the cattle tick, Rhipicephalus microplus.</title>
        <authorList>
            <person name="Tirloni L."/>
            <person name="Braz G."/>
            <person name="Gandara A.C.P."/>
            <person name="Sabadin G.A."/>
            <person name="da Silva R.M."/>
            <person name="Guizzo M.G."/>
            <person name="Machado J.A."/>
            <person name="Costa E.P."/>
            <person name="Gomes H.F."/>
            <person name="Moraes J."/>
            <person name="Mota M.B.S."/>
            <person name="Mesquita R.D."/>
            <person name="Alvarenga P.H."/>
            <person name="Alves F."/>
            <person name="Seixas A."/>
            <person name="da Fonseca R.N."/>
            <person name="Fogaca A."/>
            <person name="Logullo C."/>
            <person name="Tanaka A."/>
            <person name="Daffre S."/>
            <person name="Termignoni C."/>
            <person name="Vaz I.S.Jr."/>
            <person name="Oliveira P.L."/>
            <person name="Ribeiro J.M."/>
        </authorList>
    </citation>
    <scope>NUCLEOTIDE SEQUENCE</scope>
    <source>
        <strain evidence="3">Porto Alegre</strain>
    </source>
</reference>
<feature type="transmembrane region" description="Helical" evidence="1">
    <location>
        <begin position="88"/>
        <end position="114"/>
    </location>
</feature>
<feature type="chain" id="PRO_5026802201" evidence="2">
    <location>
        <begin position="19"/>
        <end position="115"/>
    </location>
</feature>
<keyword evidence="1" id="KW-0472">Membrane</keyword>
<evidence type="ECO:0000256" key="2">
    <source>
        <dbReference type="SAM" id="SignalP"/>
    </source>
</evidence>
<protein>
    <submittedName>
        <fullName evidence="3">Putative secreted protein</fullName>
    </submittedName>
</protein>
<keyword evidence="1" id="KW-1133">Transmembrane helix</keyword>
<keyword evidence="1" id="KW-0812">Transmembrane</keyword>
<dbReference type="AlphaFoldDB" id="A0A6M2CGK3"/>
<feature type="signal peptide" evidence="2">
    <location>
        <begin position="1"/>
        <end position="18"/>
    </location>
</feature>
<evidence type="ECO:0000313" key="3">
    <source>
        <dbReference type="EMBL" id="NOV32741.1"/>
    </source>
</evidence>
<keyword evidence="2" id="KW-0732">Signal</keyword>
<organism evidence="3">
    <name type="scientific">Rhipicephalus microplus</name>
    <name type="common">Cattle tick</name>
    <name type="synonym">Boophilus microplus</name>
    <dbReference type="NCBI Taxonomy" id="6941"/>
    <lineage>
        <taxon>Eukaryota</taxon>
        <taxon>Metazoa</taxon>
        <taxon>Ecdysozoa</taxon>
        <taxon>Arthropoda</taxon>
        <taxon>Chelicerata</taxon>
        <taxon>Arachnida</taxon>
        <taxon>Acari</taxon>
        <taxon>Parasitiformes</taxon>
        <taxon>Ixodida</taxon>
        <taxon>Ixodoidea</taxon>
        <taxon>Ixodidae</taxon>
        <taxon>Rhipicephalinae</taxon>
        <taxon>Rhipicephalus</taxon>
        <taxon>Boophilus</taxon>
    </lineage>
</organism>
<proteinExistence type="predicted"/>
<evidence type="ECO:0000256" key="1">
    <source>
        <dbReference type="SAM" id="Phobius"/>
    </source>
</evidence>
<dbReference type="EMBL" id="GHWJ01000004">
    <property type="protein sequence ID" value="NOV32741.1"/>
    <property type="molecule type" value="Transcribed_RNA"/>
</dbReference>
<accession>A0A6M2CGK3</accession>
<sequence length="115" mass="12099">MKAFIIILLIGIVASSCAAVIKPSREDNGKAVASENDDSKIKLKRMADSMTRTFHAQLASLSTAQRKRALAAIENIATKLSDEGSDEYFVWSIIMAGVTAMITKGAGIALGAALG</sequence>